<name>A0ABV7FBJ1_9GAMM</name>
<reference evidence="3" key="1">
    <citation type="journal article" date="2019" name="Int. J. Syst. Evol. Microbiol.">
        <title>The Global Catalogue of Microorganisms (GCM) 10K type strain sequencing project: providing services to taxonomists for standard genome sequencing and annotation.</title>
        <authorList>
            <consortium name="The Broad Institute Genomics Platform"/>
            <consortium name="The Broad Institute Genome Sequencing Center for Infectious Disease"/>
            <person name="Wu L."/>
            <person name="Ma J."/>
        </authorList>
    </citation>
    <scope>NUCLEOTIDE SEQUENCE [LARGE SCALE GENOMIC DNA]</scope>
    <source>
        <strain evidence="3">KCTC 52237</strain>
    </source>
</reference>
<feature type="transmembrane region" description="Helical" evidence="1">
    <location>
        <begin position="9"/>
        <end position="29"/>
    </location>
</feature>
<keyword evidence="3" id="KW-1185">Reference proteome</keyword>
<feature type="transmembrane region" description="Helical" evidence="1">
    <location>
        <begin position="35"/>
        <end position="53"/>
    </location>
</feature>
<proteinExistence type="predicted"/>
<evidence type="ECO:0000256" key="1">
    <source>
        <dbReference type="SAM" id="Phobius"/>
    </source>
</evidence>
<feature type="transmembrane region" description="Helical" evidence="1">
    <location>
        <begin position="65"/>
        <end position="82"/>
    </location>
</feature>
<dbReference type="RefSeq" id="WP_378116707.1">
    <property type="nucleotide sequence ID" value="NZ_JBHRTF010000002.1"/>
</dbReference>
<keyword evidence="1" id="KW-0472">Membrane</keyword>
<accession>A0ABV7FBJ1</accession>
<comment type="caution">
    <text evidence="2">The sequence shown here is derived from an EMBL/GenBank/DDBJ whole genome shotgun (WGS) entry which is preliminary data.</text>
</comment>
<feature type="transmembrane region" description="Helical" evidence="1">
    <location>
        <begin position="231"/>
        <end position="247"/>
    </location>
</feature>
<dbReference type="Proteomes" id="UP001595555">
    <property type="component" value="Unassembled WGS sequence"/>
</dbReference>
<sequence length="249" mass="25859">MIPAWLEAGFWGFIASSALLIGALLGWFIRFSPKVVAYVMAFGSGILMAALSFELVGEAREQAGIGWLAAGFMAGALLFSAVNRRLNSPGVKHRKRSHTQQPAAENTGVAIAAGTLLDGIPESIAIGLLVASGGKLSLATIAAIFISNIPEALSSTAGMRRAGRSGWFMLRLWGGIALCSGVFAILGAVFFGNAPLQVKALISCIAAGGIFAMVVETMIPEAFAETHEMSGLMAAFGFVAALALQLLEL</sequence>
<feature type="transmembrane region" description="Helical" evidence="1">
    <location>
        <begin position="198"/>
        <end position="219"/>
    </location>
</feature>
<keyword evidence="1" id="KW-0812">Transmembrane</keyword>
<protein>
    <submittedName>
        <fullName evidence="2">ZIP family metal transporter</fullName>
    </submittedName>
</protein>
<feature type="transmembrane region" description="Helical" evidence="1">
    <location>
        <begin position="124"/>
        <end position="147"/>
    </location>
</feature>
<dbReference type="EMBL" id="JBHRTF010000002">
    <property type="protein sequence ID" value="MFC3114926.1"/>
    <property type="molecule type" value="Genomic_DNA"/>
</dbReference>
<organism evidence="2 3">
    <name type="scientific">Cellvibrio fontiphilus</name>
    <dbReference type="NCBI Taxonomy" id="1815559"/>
    <lineage>
        <taxon>Bacteria</taxon>
        <taxon>Pseudomonadati</taxon>
        <taxon>Pseudomonadota</taxon>
        <taxon>Gammaproteobacteria</taxon>
        <taxon>Cellvibrionales</taxon>
        <taxon>Cellvibrionaceae</taxon>
        <taxon>Cellvibrio</taxon>
    </lineage>
</organism>
<gene>
    <name evidence="2" type="ORF">ACFODX_05090</name>
</gene>
<evidence type="ECO:0000313" key="3">
    <source>
        <dbReference type="Proteomes" id="UP001595555"/>
    </source>
</evidence>
<feature type="transmembrane region" description="Helical" evidence="1">
    <location>
        <begin position="168"/>
        <end position="192"/>
    </location>
</feature>
<evidence type="ECO:0000313" key="2">
    <source>
        <dbReference type="EMBL" id="MFC3114926.1"/>
    </source>
</evidence>
<keyword evidence="1" id="KW-1133">Transmembrane helix</keyword>